<dbReference type="OrthoDB" id="252257at2"/>
<gene>
    <name evidence="1" type="ORF">EI71_00527</name>
</gene>
<keyword evidence="2" id="KW-1185">Reference proteome</keyword>
<protein>
    <recommendedName>
        <fullName evidence="3">HTH cro/C1-type domain-containing protein</fullName>
    </recommendedName>
</protein>
<reference evidence="1 2" key="1">
    <citation type="submission" date="2018-08" db="EMBL/GenBank/DDBJ databases">
        <title>Genomic Encyclopedia of Archaeal and Bacterial Type Strains, Phase II (KMG-II): from individual species to whole genera.</title>
        <authorList>
            <person name="Goeker M."/>
        </authorList>
    </citation>
    <scope>NUCLEOTIDE SEQUENCE [LARGE SCALE GENOMIC DNA]</scope>
    <source>
        <strain evidence="1 2">ATCC 27112</strain>
    </source>
</reference>
<dbReference type="InParanoid" id="A0A397S1D3"/>
<dbReference type="Proteomes" id="UP000266506">
    <property type="component" value="Unassembled WGS sequence"/>
</dbReference>
<dbReference type="RefSeq" id="WP_119015692.1">
    <property type="nucleotide sequence ID" value="NZ_QXEV01000003.1"/>
</dbReference>
<evidence type="ECO:0000313" key="1">
    <source>
        <dbReference type="EMBL" id="RIA78215.1"/>
    </source>
</evidence>
<comment type="caution">
    <text evidence="1">The sequence shown here is derived from an EMBL/GenBank/DDBJ whole genome shotgun (WGS) entry which is preliminary data.</text>
</comment>
<organism evidence="1 2">
    <name type="scientific">Anaeroplasma bactoclasticum</name>
    <dbReference type="NCBI Taxonomy" id="2088"/>
    <lineage>
        <taxon>Bacteria</taxon>
        <taxon>Bacillati</taxon>
        <taxon>Mycoplasmatota</taxon>
        <taxon>Mollicutes</taxon>
        <taxon>Anaeroplasmatales</taxon>
        <taxon>Anaeroplasmataceae</taxon>
        <taxon>Anaeroplasma</taxon>
    </lineage>
</organism>
<dbReference type="InterPro" id="IPR011990">
    <property type="entry name" value="TPR-like_helical_dom_sf"/>
</dbReference>
<sequence length="395" mass="46564">MSVMLDILSQRKIEGAIHASNQEIIGIEIRRKRIELSYTLSGLCFDICSPSYLCKIERNQIQANNYILQEICTRVAITVEQQELLFHSYEVLLQSIEAYLKDDMDTILKIVKQGEGFENYRYRIIQLMKYIREDDLYLAKKTCNELLKLLSTMQDLDMVVFSIFTAILEYKEKNYLEAIAILNKLDGINMDLSLSILYSKYLFLTSAILLRGDTLIYYTDIKEKLVKAGYYLNLEEMDYALAIYALKVKSTYLFDYSTKLIHNEVYLNSLKFIQGYQNKDMDLINTYKDKPLNDFCKLLFEILEGNEAKIEMIMHLTSSRDDFDFSANLLKYLALSDTEEKRRFILNSCEYYKKAKDMYVANYFMMELLRINQEKPKNKETVATLYDYFIKNENK</sequence>
<dbReference type="EMBL" id="QXEV01000003">
    <property type="protein sequence ID" value="RIA78215.1"/>
    <property type="molecule type" value="Genomic_DNA"/>
</dbReference>
<dbReference type="SUPFAM" id="SSF47413">
    <property type="entry name" value="lambda repressor-like DNA-binding domains"/>
    <property type="match status" value="1"/>
</dbReference>
<name>A0A397S1D3_9MOLU</name>
<evidence type="ECO:0008006" key="3">
    <source>
        <dbReference type="Google" id="ProtNLM"/>
    </source>
</evidence>
<dbReference type="GO" id="GO:0003677">
    <property type="term" value="F:DNA binding"/>
    <property type="evidence" value="ECO:0007669"/>
    <property type="project" value="InterPro"/>
</dbReference>
<dbReference type="InterPro" id="IPR010982">
    <property type="entry name" value="Lambda_DNA-bd_dom_sf"/>
</dbReference>
<dbReference type="Gene3D" id="1.25.40.10">
    <property type="entry name" value="Tetratricopeptide repeat domain"/>
    <property type="match status" value="1"/>
</dbReference>
<proteinExistence type="predicted"/>
<dbReference type="AlphaFoldDB" id="A0A397S1D3"/>
<evidence type="ECO:0000313" key="2">
    <source>
        <dbReference type="Proteomes" id="UP000266506"/>
    </source>
</evidence>
<accession>A0A397S1D3</accession>